<dbReference type="PROSITE" id="PS50853">
    <property type="entry name" value="FN3"/>
    <property type="match status" value="1"/>
</dbReference>
<dbReference type="InterPro" id="IPR003961">
    <property type="entry name" value="FN3_dom"/>
</dbReference>
<name>A0A0F9GRI3_9ZZZZ</name>
<gene>
    <name evidence="2" type="ORF">LCGC14_1876650</name>
</gene>
<organism evidence="2">
    <name type="scientific">marine sediment metagenome</name>
    <dbReference type="NCBI Taxonomy" id="412755"/>
    <lineage>
        <taxon>unclassified sequences</taxon>
        <taxon>metagenomes</taxon>
        <taxon>ecological metagenomes</taxon>
    </lineage>
</organism>
<dbReference type="InterPro" id="IPR013783">
    <property type="entry name" value="Ig-like_fold"/>
</dbReference>
<dbReference type="Gene3D" id="2.60.40.10">
    <property type="entry name" value="Immunoglobulins"/>
    <property type="match status" value="2"/>
</dbReference>
<sequence length="421" mass="46146">MPLRLPPPRSRADLNSWKANIEEGLPNDREIVSVPPATRFEAVDQRSVRFRWDPDPQAEQYEVQWSRDPDFTRVAPESRTVTPPANTITVLLTDRTVESCDERYFFRTRSIRKGVKSAWSPPSQWSTPIPGDLTLFEALHTIDSPETENPIINVNINLPRTATIGGSVIEDLEALWTDHVELFGDNWSALAAELAAGAPTMTVTAGTGIRFVVGAEYMLERGVEGQQEIIRVVSVATDVITIDRAIWGGNDATHAVSAEIKWFARIIREMFHSRGGVVGVTVTVFNLGRVRSQQFTAHARNRCDQAGDDSVTTATLALPAAITDLAADPQFQKVVLTWSELSGSAYRYEVYHATTGTVQIDDADPTTTGDTTLLSKPLADHEGVAQFIHNVVYDAAVLHYYGVRAVDILGGLGPGDTVGPL</sequence>
<reference evidence="2" key="1">
    <citation type="journal article" date="2015" name="Nature">
        <title>Complex archaea that bridge the gap between prokaryotes and eukaryotes.</title>
        <authorList>
            <person name="Spang A."/>
            <person name="Saw J.H."/>
            <person name="Jorgensen S.L."/>
            <person name="Zaremba-Niedzwiedzka K."/>
            <person name="Martijn J."/>
            <person name="Lind A.E."/>
            <person name="van Eijk R."/>
            <person name="Schleper C."/>
            <person name="Guy L."/>
            <person name="Ettema T.J."/>
        </authorList>
    </citation>
    <scope>NUCLEOTIDE SEQUENCE</scope>
</reference>
<dbReference type="EMBL" id="LAZR01019244">
    <property type="protein sequence ID" value="KKL93241.1"/>
    <property type="molecule type" value="Genomic_DNA"/>
</dbReference>
<dbReference type="InterPro" id="IPR036116">
    <property type="entry name" value="FN3_sf"/>
</dbReference>
<dbReference type="CDD" id="cd00063">
    <property type="entry name" value="FN3"/>
    <property type="match status" value="1"/>
</dbReference>
<evidence type="ECO:0000259" key="1">
    <source>
        <dbReference type="PROSITE" id="PS50853"/>
    </source>
</evidence>
<comment type="caution">
    <text evidence="2">The sequence shown here is derived from an EMBL/GenBank/DDBJ whole genome shotgun (WGS) entry which is preliminary data.</text>
</comment>
<evidence type="ECO:0000313" key="2">
    <source>
        <dbReference type="EMBL" id="KKL93241.1"/>
    </source>
</evidence>
<feature type="non-terminal residue" evidence="2">
    <location>
        <position position="421"/>
    </location>
</feature>
<protein>
    <recommendedName>
        <fullName evidence="1">Fibronectin type-III domain-containing protein</fullName>
    </recommendedName>
</protein>
<proteinExistence type="predicted"/>
<feature type="domain" description="Fibronectin type-III" evidence="1">
    <location>
        <begin position="34"/>
        <end position="130"/>
    </location>
</feature>
<dbReference type="SUPFAM" id="SSF49265">
    <property type="entry name" value="Fibronectin type III"/>
    <property type="match status" value="1"/>
</dbReference>
<accession>A0A0F9GRI3</accession>
<dbReference type="AlphaFoldDB" id="A0A0F9GRI3"/>